<dbReference type="EMBL" id="CP093344">
    <property type="protein sequence ID" value="WOG90351.1"/>
    <property type="molecule type" value="Genomic_DNA"/>
</dbReference>
<reference evidence="3" key="2">
    <citation type="submission" date="2022-03" db="EMBL/GenBank/DDBJ databases">
        <title>Draft title - Genomic analysis of global carrot germplasm unveils the trajectory of domestication and the origin of high carotenoid orange carrot.</title>
        <authorList>
            <person name="Iorizzo M."/>
            <person name="Ellison S."/>
            <person name="Senalik D."/>
            <person name="Macko-Podgorni A."/>
            <person name="Grzebelus D."/>
            <person name="Bostan H."/>
            <person name="Rolling W."/>
            <person name="Curaba J."/>
            <person name="Simon P."/>
        </authorList>
    </citation>
    <scope>NUCLEOTIDE SEQUENCE</scope>
    <source>
        <tissue evidence="3">Leaf</tissue>
    </source>
</reference>
<evidence type="ECO:0000256" key="1">
    <source>
        <dbReference type="SAM" id="MobiDB-lite"/>
    </source>
</evidence>
<feature type="region of interest" description="Disordered" evidence="1">
    <location>
        <begin position="1566"/>
        <end position="1605"/>
    </location>
</feature>
<evidence type="ECO:0000259" key="2">
    <source>
        <dbReference type="SMART" id="SM00743"/>
    </source>
</evidence>
<dbReference type="InterPro" id="IPR008395">
    <property type="entry name" value="Agenet-like_dom"/>
</dbReference>
<protein>
    <recommendedName>
        <fullName evidence="2">Agenet domain-containing protein</fullName>
    </recommendedName>
</protein>
<feature type="region of interest" description="Disordered" evidence="1">
    <location>
        <begin position="1947"/>
        <end position="2056"/>
    </location>
</feature>
<dbReference type="SMART" id="SM00743">
    <property type="entry name" value="Agenet"/>
    <property type="match status" value="2"/>
</dbReference>
<dbReference type="Pfam" id="PF05641">
    <property type="entry name" value="Agenet"/>
    <property type="match status" value="1"/>
</dbReference>
<feature type="region of interest" description="Disordered" evidence="1">
    <location>
        <begin position="878"/>
        <end position="932"/>
    </location>
</feature>
<evidence type="ECO:0000313" key="3">
    <source>
        <dbReference type="EMBL" id="WOG90351.1"/>
    </source>
</evidence>
<gene>
    <name evidence="3" type="ORF">DCAR_0209595</name>
</gene>
<feature type="region of interest" description="Disordered" evidence="1">
    <location>
        <begin position="289"/>
        <end position="313"/>
    </location>
</feature>
<dbReference type="PANTHER" id="PTHR48429:SF1">
    <property type="entry name" value="AGENET DOMAIN-CONTAINING PROTEIN"/>
    <property type="match status" value="1"/>
</dbReference>
<evidence type="ECO:0000313" key="4">
    <source>
        <dbReference type="Proteomes" id="UP000077755"/>
    </source>
</evidence>
<dbReference type="PANTHER" id="PTHR48429">
    <property type="entry name" value="AGENET DOMAIN-CONTAINING PROTEIN"/>
    <property type="match status" value="1"/>
</dbReference>
<feature type="domain" description="Agenet" evidence="2">
    <location>
        <begin position="1638"/>
        <end position="1705"/>
    </location>
</feature>
<reference evidence="3" key="1">
    <citation type="journal article" date="2016" name="Nat. Genet.">
        <title>A high-quality carrot genome assembly provides new insights into carotenoid accumulation and asterid genome evolution.</title>
        <authorList>
            <person name="Iorizzo M."/>
            <person name="Ellison S."/>
            <person name="Senalik D."/>
            <person name="Zeng P."/>
            <person name="Satapoomin P."/>
            <person name="Huang J."/>
            <person name="Bowman M."/>
            <person name="Iovene M."/>
            <person name="Sanseverino W."/>
            <person name="Cavagnaro P."/>
            <person name="Yildiz M."/>
            <person name="Macko-Podgorni A."/>
            <person name="Moranska E."/>
            <person name="Grzebelus E."/>
            <person name="Grzebelus D."/>
            <person name="Ashrafi H."/>
            <person name="Zheng Z."/>
            <person name="Cheng S."/>
            <person name="Spooner D."/>
            <person name="Van Deynze A."/>
            <person name="Simon P."/>
        </authorList>
    </citation>
    <scope>NUCLEOTIDE SEQUENCE</scope>
    <source>
        <tissue evidence="3">Leaf</tissue>
    </source>
</reference>
<feature type="region of interest" description="Disordered" evidence="1">
    <location>
        <begin position="1066"/>
        <end position="1092"/>
    </location>
</feature>
<dbReference type="InterPro" id="IPR055274">
    <property type="entry name" value="SWO1"/>
</dbReference>
<dbReference type="Proteomes" id="UP000077755">
    <property type="component" value="Chromosome 2"/>
</dbReference>
<feature type="domain" description="Agenet" evidence="2">
    <location>
        <begin position="1729"/>
        <end position="1787"/>
    </location>
</feature>
<feature type="compositionally biased region" description="Polar residues" evidence="1">
    <location>
        <begin position="2012"/>
        <end position="2022"/>
    </location>
</feature>
<sequence length="2139" mass="230933">MDYDNDAFQDHYHRLSGEKSSTPHPVLRPYDLPKFDFDDNLQTHLGFDSLVENEVFLGISTQEENQWIEDISRVSSGIEFTSSATESCSISRRNVWFEATSSESVEMLLKAVGQEEGVLEEAVIEESYAVNELGKLTKEMEPILNQNDKVEENVLLQPALPLDIVTDGQVDSAVADHSSVVSTSEAQRDDPVGVVVNEENIEPDSKCDDADNMEVENSINQSPADNPKESPSVSRLHLEMVNIENASSVSQTVILKSGEMNNQEKSDQATVVFTESVDAMLVDNSEGVVEHKVQSKESAVVDETVSGNTGETSADRVKYPHCVDTRVEPLIEKKEEFYITTSEEPSESPSKVDSHIYVCKESSNDIASIDISKHLKAVVCSENPEPLREYCPSVSQGDRSSNDKVVEAKDAEPVLSATPELETGSVEHSKCLGNQVACSESQNIDICNNKVETLSRPEMEMDSKVKDKFIENNHQSDTNVLSVASVGHEAGKQDVRSGEAPIGGLSSLTSTCSSSSLLMEQPSNKSYIGEGCKSPLAPGESVKLKDKEINSAEVVESKVVGLLHSDECSEVNVIKPPVLEFIGTKEQGFCFFAAEEVNFIEQASSEVGVNSVDDDRTSAADTEARGDKDFSCLNKSLESATGLKPVNEYSKASQSDQEATEAGKECSEKLELCSVSVASTTKPTDATAAAESDNNNDIPKEINAKVALVESPEAVLVSVAEPCLYQRRNDHEVIVASETQITEPIAPSTKDGLQASVALACPTTHACDSIDIKETTNDSSQHIESANADGTTMSVPLHLEIEATREPSSFTFDVCPSSAPYEGKESGSFLSFPSIQVDKTHIAPFPDLKESPVTPKSTQMVPEVSHKTPQAPLVTEGKAHAGVKVTPERKTRRASSKATVRSAKKGNSVKEVTSGSQLDKVDKSPVSIHTPRTGQSVQFKDLKPCSDVARSGTKPLAFLPIPTSNLLDLNTSVPSAAYFQQPFTDLQQVQLRAQIFVYGSLIQESAPDEACMISAFGQSEDGGNVWGPTWRACVERVISHKSHASNMETPIQSGLRLKASGQLDKHSTLRNKVLPSPSGRASSKSMPAPSATPIIPLSSPLWNVSTPYDGLQSSGMPRGGPVDYHYPLTPLESYQVPGTRNFVGNTPLWPSQSPVSSTWINSPQTSTSDANACISLLPSTEPVKQTPSKDLSVPSFPGMNIALLQPVPQDSSGTAVLPRTSLPDMSKVAAIPRTADSMPKKSKKVLTSEGSGHIPPLVFNQGVSVWPPGVNSQFSPAPEIVSQKLLLPQCRTESVQTAAVSSLFSTSVAVTADRSKPASSPSNFPAAVSSVYRGDQPNRMDQNLEKSIIPKEASSTVEEAKRYAETAAAHAANAVSHYHDIWSQLAKQKDPGVIDDVEAKLASSAVAITAATSVARAAAAAAMIASNVAVQAKLMADEVALSSAVVDTTGNTSLSDATSSAVLKRGDGSVGPSSIIAVAREAAKRRVEVASAASKHAENLDAIVKAAELAAEAVSQAGKILSVGGPLPLSELKKLAPVGSERSADVHIVDCDQPKAFSIELFNFSTEEPKGGPSSAESKKTGKVPSQKKELPKAQRGCRASELAKTTGVVPEAEAVLRSNLATSDDACANAVGPSIENGMKEGCLVEVFKDGGVFKSAWYSATILELKDGKALLCYTDLQAEDGTGQLKEWVPLQGDYTSMPTVRIAHPTTAIKSDGTSRKRKASVMDCSWLVGDRVDVWMHDCWREGVVKEKSQNDETTLTIDIPALGDTSIARAWHLRRTLTWLDGKWTEWSSPRQHSPSQENLPQEKRVRLGSPIEAKGKEKISKGVDFVESRIHEESRLLPISENEKEFDIGKNTVHENRQGSRRTLRTGLQKEGPRVVFGVPKPGKKRKFMDVSKHFDSDQSRKNMTTDDSVKLARYMAPQVRGSRGWKNSAKIDLKEKQVAGDKAKVLKSGKPPIASGRTQRRKDNYLASTKSSRAAMVTDKTSDEAISSEENDTSHDNLMEFGSVSDSQDTSEGQTLVAPKKGSSSNARIERHNKGNSVSSGGRMGKKNELQEKLVSEFGEPRRSNRTIQPTSRLLEGLQSSLSITKIPFSSSKSHRSQSRIKYAYISNLFFLHFLYLSNFNHLSVWEILGQ</sequence>
<proteinExistence type="predicted"/>
<name>A0AAF0WJ92_DAUCS</name>
<dbReference type="InterPro" id="IPR014002">
    <property type="entry name" value="Agenet_dom_plant"/>
</dbReference>
<organism evidence="3 4">
    <name type="scientific">Daucus carota subsp. sativus</name>
    <name type="common">Carrot</name>
    <dbReference type="NCBI Taxonomy" id="79200"/>
    <lineage>
        <taxon>Eukaryota</taxon>
        <taxon>Viridiplantae</taxon>
        <taxon>Streptophyta</taxon>
        <taxon>Embryophyta</taxon>
        <taxon>Tracheophyta</taxon>
        <taxon>Spermatophyta</taxon>
        <taxon>Magnoliopsida</taxon>
        <taxon>eudicotyledons</taxon>
        <taxon>Gunneridae</taxon>
        <taxon>Pentapetalae</taxon>
        <taxon>asterids</taxon>
        <taxon>campanulids</taxon>
        <taxon>Apiales</taxon>
        <taxon>Apiaceae</taxon>
        <taxon>Apioideae</taxon>
        <taxon>Scandiceae</taxon>
        <taxon>Daucinae</taxon>
        <taxon>Daucus</taxon>
        <taxon>Daucus sect. Daucus</taxon>
    </lineage>
</organism>
<accession>A0AAF0WJ92</accession>
<keyword evidence="4" id="KW-1185">Reference proteome</keyword>